<dbReference type="Gene3D" id="1.10.3720.10">
    <property type="entry name" value="MetI-like"/>
    <property type="match status" value="1"/>
</dbReference>
<evidence type="ECO:0000256" key="2">
    <source>
        <dbReference type="ARBA" id="ARBA00022448"/>
    </source>
</evidence>
<feature type="transmembrane region" description="Helical" evidence="7">
    <location>
        <begin position="152"/>
        <end position="170"/>
    </location>
</feature>
<comment type="similarity">
    <text evidence="7">Belongs to the binding-protein-dependent transport system permease family.</text>
</comment>
<feature type="transmembrane region" description="Helical" evidence="7">
    <location>
        <begin position="252"/>
        <end position="276"/>
    </location>
</feature>
<dbReference type="PROSITE" id="PS50928">
    <property type="entry name" value="ABC_TM1"/>
    <property type="match status" value="1"/>
</dbReference>
<keyword evidence="2 7" id="KW-0813">Transport</keyword>
<evidence type="ECO:0000313" key="10">
    <source>
        <dbReference type="Proteomes" id="UP001500218"/>
    </source>
</evidence>
<reference evidence="9 10" key="1">
    <citation type="journal article" date="2019" name="Int. J. Syst. Evol. Microbiol.">
        <title>The Global Catalogue of Microorganisms (GCM) 10K type strain sequencing project: providing services to taxonomists for standard genome sequencing and annotation.</title>
        <authorList>
            <consortium name="The Broad Institute Genomics Platform"/>
            <consortium name="The Broad Institute Genome Sequencing Center for Infectious Disease"/>
            <person name="Wu L."/>
            <person name="Ma J."/>
        </authorList>
    </citation>
    <scope>NUCLEOTIDE SEQUENCE [LARGE SCALE GENOMIC DNA]</scope>
    <source>
        <strain evidence="9 10">JCM 13250</strain>
    </source>
</reference>
<evidence type="ECO:0000256" key="5">
    <source>
        <dbReference type="ARBA" id="ARBA00022989"/>
    </source>
</evidence>
<evidence type="ECO:0000256" key="1">
    <source>
        <dbReference type="ARBA" id="ARBA00004651"/>
    </source>
</evidence>
<dbReference type="EMBL" id="BAAALT010000003">
    <property type="protein sequence ID" value="GAA1782805.1"/>
    <property type="molecule type" value="Genomic_DNA"/>
</dbReference>
<dbReference type="CDD" id="cd06261">
    <property type="entry name" value="TM_PBP2"/>
    <property type="match status" value="1"/>
</dbReference>
<evidence type="ECO:0000256" key="3">
    <source>
        <dbReference type="ARBA" id="ARBA00022475"/>
    </source>
</evidence>
<feature type="transmembrane region" description="Helical" evidence="7">
    <location>
        <begin position="127"/>
        <end position="146"/>
    </location>
</feature>
<gene>
    <name evidence="9" type="ORF">GCM10009682_01100</name>
</gene>
<feature type="transmembrane region" description="Helical" evidence="7">
    <location>
        <begin position="213"/>
        <end position="232"/>
    </location>
</feature>
<keyword evidence="6 7" id="KW-0472">Membrane</keyword>
<organism evidence="9 10">
    <name type="scientific">Luedemannella flava</name>
    <dbReference type="NCBI Taxonomy" id="349316"/>
    <lineage>
        <taxon>Bacteria</taxon>
        <taxon>Bacillati</taxon>
        <taxon>Actinomycetota</taxon>
        <taxon>Actinomycetes</taxon>
        <taxon>Micromonosporales</taxon>
        <taxon>Micromonosporaceae</taxon>
        <taxon>Luedemannella</taxon>
    </lineage>
</organism>
<comment type="caution">
    <text evidence="9">The sequence shown here is derived from an EMBL/GenBank/DDBJ whole genome shotgun (WGS) entry which is preliminary data.</text>
</comment>
<evidence type="ECO:0000259" key="8">
    <source>
        <dbReference type="PROSITE" id="PS50928"/>
    </source>
</evidence>
<accession>A0ABN2LDF4</accession>
<dbReference type="RefSeq" id="WP_344125011.1">
    <property type="nucleotide sequence ID" value="NZ_BAAALT010000003.1"/>
</dbReference>
<evidence type="ECO:0000256" key="6">
    <source>
        <dbReference type="ARBA" id="ARBA00023136"/>
    </source>
</evidence>
<dbReference type="Pfam" id="PF00528">
    <property type="entry name" value="BPD_transp_1"/>
    <property type="match status" value="1"/>
</dbReference>
<evidence type="ECO:0000256" key="4">
    <source>
        <dbReference type="ARBA" id="ARBA00022692"/>
    </source>
</evidence>
<keyword evidence="10" id="KW-1185">Reference proteome</keyword>
<evidence type="ECO:0000313" key="9">
    <source>
        <dbReference type="EMBL" id="GAA1782805.1"/>
    </source>
</evidence>
<keyword evidence="3" id="KW-1003">Cell membrane</keyword>
<proteinExistence type="inferred from homology"/>
<dbReference type="SUPFAM" id="SSF161098">
    <property type="entry name" value="MetI-like"/>
    <property type="match status" value="1"/>
</dbReference>
<name>A0ABN2LDF4_9ACTN</name>
<feature type="transmembrane region" description="Helical" evidence="7">
    <location>
        <begin position="31"/>
        <end position="50"/>
    </location>
</feature>
<keyword evidence="5 7" id="KW-1133">Transmembrane helix</keyword>
<dbReference type="InterPro" id="IPR050366">
    <property type="entry name" value="BP-dependent_transpt_permease"/>
</dbReference>
<feature type="transmembrane region" description="Helical" evidence="7">
    <location>
        <begin position="91"/>
        <end position="115"/>
    </location>
</feature>
<sequence length="293" mass="30470">MTVTAPTSVTTPMRRHRGFLRQALGLRRTRIGLVAVGLLVAVAMVGPFLAPYSATEFVDIPFLANSDVATLGTDNLGRDVLSRFLLGGRSILVIAFLGTVLGVGTGTALGLLAGYSTRFADEAVMRLADLLLAFPGIVLALLLITVSGPHDWVLVGVVGLGIMPYTARIVRSSTMQVRDSDYVRYAEGTGTPTRRILASEILPNIAAPLTVEFGLRLTQSIGAIAGLAYLGLGSGPPAADWGLMIQENQNGLTLAPMSVLLPIIAIAVLTVGANLVTDGIAQAAAGVNRAVEG</sequence>
<evidence type="ECO:0000256" key="7">
    <source>
        <dbReference type="RuleBase" id="RU363032"/>
    </source>
</evidence>
<keyword evidence="4 7" id="KW-0812">Transmembrane</keyword>
<dbReference type="PANTHER" id="PTHR43386:SF25">
    <property type="entry name" value="PEPTIDE ABC TRANSPORTER PERMEASE PROTEIN"/>
    <property type="match status" value="1"/>
</dbReference>
<feature type="domain" description="ABC transmembrane type-1" evidence="8">
    <location>
        <begin position="88"/>
        <end position="272"/>
    </location>
</feature>
<dbReference type="PANTHER" id="PTHR43386">
    <property type="entry name" value="OLIGOPEPTIDE TRANSPORT SYSTEM PERMEASE PROTEIN APPC"/>
    <property type="match status" value="1"/>
</dbReference>
<dbReference type="InterPro" id="IPR035906">
    <property type="entry name" value="MetI-like_sf"/>
</dbReference>
<dbReference type="InterPro" id="IPR000515">
    <property type="entry name" value="MetI-like"/>
</dbReference>
<protein>
    <submittedName>
        <fullName evidence="9">ABC transporter permease</fullName>
    </submittedName>
</protein>
<dbReference type="Proteomes" id="UP001500218">
    <property type="component" value="Unassembled WGS sequence"/>
</dbReference>
<comment type="subcellular location">
    <subcellularLocation>
        <location evidence="1 7">Cell membrane</location>
        <topology evidence="1 7">Multi-pass membrane protein</topology>
    </subcellularLocation>
</comment>